<dbReference type="PANTHER" id="PTHR31267:SF7">
    <property type="entry name" value="DENTIN SIALOPHOSPHOPROTEIN-LIKE PROTEIN"/>
    <property type="match status" value="1"/>
</dbReference>
<evidence type="ECO:0000313" key="1">
    <source>
        <dbReference type="EMBL" id="KAJ6977305.1"/>
    </source>
</evidence>
<comment type="caution">
    <text evidence="1">The sequence shown here is derived from an EMBL/GenBank/DDBJ whole genome shotgun (WGS) entry which is preliminary data.</text>
</comment>
<protein>
    <submittedName>
        <fullName evidence="1">Uncharacterized protein</fullName>
    </submittedName>
</protein>
<organism evidence="1 2">
    <name type="scientific">Populus alba x Populus x berolinensis</name>
    <dbReference type="NCBI Taxonomy" id="444605"/>
    <lineage>
        <taxon>Eukaryota</taxon>
        <taxon>Viridiplantae</taxon>
        <taxon>Streptophyta</taxon>
        <taxon>Embryophyta</taxon>
        <taxon>Tracheophyta</taxon>
        <taxon>Spermatophyta</taxon>
        <taxon>Magnoliopsida</taxon>
        <taxon>eudicotyledons</taxon>
        <taxon>Gunneridae</taxon>
        <taxon>Pentapetalae</taxon>
        <taxon>rosids</taxon>
        <taxon>fabids</taxon>
        <taxon>Malpighiales</taxon>
        <taxon>Salicaceae</taxon>
        <taxon>Saliceae</taxon>
        <taxon>Populus</taxon>
    </lineage>
</organism>
<reference evidence="1" key="1">
    <citation type="journal article" date="2023" name="Mol. Ecol. Resour.">
        <title>Chromosome-level genome assembly of a triploid poplar Populus alba 'Berolinensis'.</title>
        <authorList>
            <person name="Chen S."/>
            <person name="Yu Y."/>
            <person name="Wang X."/>
            <person name="Wang S."/>
            <person name="Zhang T."/>
            <person name="Zhou Y."/>
            <person name="He R."/>
            <person name="Meng N."/>
            <person name="Wang Y."/>
            <person name="Liu W."/>
            <person name="Liu Z."/>
            <person name="Liu J."/>
            <person name="Guo Q."/>
            <person name="Huang H."/>
            <person name="Sederoff R.R."/>
            <person name="Wang G."/>
            <person name="Qu G."/>
            <person name="Chen S."/>
        </authorList>
    </citation>
    <scope>NUCLEOTIDE SEQUENCE</scope>
    <source>
        <strain evidence="1">SC-2020</strain>
    </source>
</reference>
<evidence type="ECO:0000313" key="2">
    <source>
        <dbReference type="Proteomes" id="UP001164929"/>
    </source>
</evidence>
<dbReference type="Proteomes" id="UP001164929">
    <property type="component" value="Chromosome 12"/>
</dbReference>
<dbReference type="PANTHER" id="PTHR31267">
    <property type="entry name" value="DENTIN SIALOPHOSPHOPROTEIN-LIKE PROTEIN"/>
    <property type="match status" value="1"/>
</dbReference>
<sequence length="351" mass="39234">MSNQMGPSWFDHYGIFKNEQILPMHDAFKDVAMKASELPFIAGRPDSLHAHSSLEQGNVAAANQFGIFQKSSISSPIAYENFSQSLQPDSADGNVVVMRSKKRKSTISKLVPWHKEVTLGSQRSQNLSAAEVEWALAVNRLTEKFPRVQMYAFQQVEDELEMVDDGLPVHRSKRRLLLTTQLMQILLHPPLALILSADAILHYETAAYFVARSTLGDACSTFSCTGSDAPVPSNSGDLLPEKIKSSEKISDQYFSKVMEDLISRTRKLENDLLRLEKRASVSNLRVECQDLERFSVINRFAKFHGRDRTDGTESSSASDAAANAHKSCLQRYVTALPMPRNLPDRVQCLSL</sequence>
<keyword evidence="2" id="KW-1185">Reference proteome</keyword>
<name>A0AAD6M1W7_9ROSI</name>
<dbReference type="AlphaFoldDB" id="A0AAD6M1W7"/>
<dbReference type="EMBL" id="JAQIZT010000012">
    <property type="protein sequence ID" value="KAJ6977305.1"/>
    <property type="molecule type" value="Genomic_DNA"/>
</dbReference>
<gene>
    <name evidence="1" type="ORF">NC653_029267</name>
</gene>
<proteinExistence type="predicted"/>
<accession>A0AAD6M1W7</accession>